<gene>
    <name evidence="1" type="ORF">BV25DRAFT_1811262</name>
</gene>
<protein>
    <submittedName>
        <fullName evidence="1">Glycoside hydrolase family 13 protein</fullName>
    </submittedName>
</protein>
<reference evidence="1" key="1">
    <citation type="submission" date="2021-03" db="EMBL/GenBank/DDBJ databases">
        <authorList>
            <consortium name="DOE Joint Genome Institute"/>
            <person name="Ahrendt S."/>
            <person name="Looney B.P."/>
            <person name="Miyauchi S."/>
            <person name="Morin E."/>
            <person name="Drula E."/>
            <person name="Courty P.E."/>
            <person name="Chicoki N."/>
            <person name="Fauchery L."/>
            <person name="Kohler A."/>
            <person name="Kuo A."/>
            <person name="Labutti K."/>
            <person name="Pangilinan J."/>
            <person name="Lipzen A."/>
            <person name="Riley R."/>
            <person name="Andreopoulos W."/>
            <person name="He G."/>
            <person name="Johnson J."/>
            <person name="Barry K.W."/>
            <person name="Grigoriev I.V."/>
            <person name="Nagy L."/>
            <person name="Hibbett D."/>
            <person name="Henrissat B."/>
            <person name="Matheny P.B."/>
            <person name="Labbe J."/>
            <person name="Martin F."/>
        </authorList>
    </citation>
    <scope>NUCLEOTIDE SEQUENCE</scope>
    <source>
        <strain evidence="1">HHB10654</strain>
    </source>
</reference>
<keyword evidence="2" id="KW-1185">Reference proteome</keyword>
<name>A0ACB8SNY9_9AGAM</name>
<evidence type="ECO:0000313" key="1">
    <source>
        <dbReference type="EMBL" id="KAI0058198.1"/>
    </source>
</evidence>
<evidence type="ECO:0000313" key="2">
    <source>
        <dbReference type="Proteomes" id="UP000814140"/>
    </source>
</evidence>
<dbReference type="EMBL" id="MU277238">
    <property type="protein sequence ID" value="KAI0058198.1"/>
    <property type="molecule type" value="Genomic_DNA"/>
</dbReference>
<comment type="caution">
    <text evidence="1">The sequence shown here is derived from an EMBL/GenBank/DDBJ whole genome shotgun (WGS) entry which is preliminary data.</text>
</comment>
<keyword evidence="1" id="KW-0378">Hydrolase</keyword>
<organism evidence="1 2">
    <name type="scientific">Artomyces pyxidatus</name>
    <dbReference type="NCBI Taxonomy" id="48021"/>
    <lineage>
        <taxon>Eukaryota</taxon>
        <taxon>Fungi</taxon>
        <taxon>Dikarya</taxon>
        <taxon>Basidiomycota</taxon>
        <taxon>Agaricomycotina</taxon>
        <taxon>Agaricomycetes</taxon>
        <taxon>Russulales</taxon>
        <taxon>Auriscalpiaceae</taxon>
        <taxon>Artomyces</taxon>
    </lineage>
</organism>
<accession>A0ACB8SNY9</accession>
<dbReference type="Proteomes" id="UP000814140">
    <property type="component" value="Unassembled WGS sequence"/>
</dbReference>
<sequence>MSLGPPTNSGNPMMMQFFTWDSLHPELTWWQHFEAEVPRLAEMGITQVWLPPPHKAAHKNGQGYDAYDLWDLGEFQQKGTTITRWGSKDQLIRAISVAKQHGIDVLIDAVLNHKMGADKTEVFTAIPVDDNDRMKDLGPPREIEGWTVFNFDGRGGKYSPMRWNHTHFTGLDWDHRRREKRVYRIASPRHKGWSRNVDEELGNYDYLLGIDIDHRHPEVRKDMFNWASWVLNTTGASGFRLDAIKHLDRKFLLEWIRSTRRLPGRSREFMVAEYWSPSVKLLSTIIRSFQGQVAFFDVPLHFNLHNASKPGSRYDLRTILDATILKSYPGDAVTFVDNHDTQIGQSLESWVYPDFKLQAYAFILLRGEGHPCIFYGDVYPNRECYDGNTAHGLRQLIRARKLFAYGPLKEYFEYSDCIGFMRLGDSSHGGCAVVISNAPRSDRASTEKASHTIRMHVGARHADATYVGLFEPAERVQAASDGWASFSCPPGSLQVYVLDQN</sequence>
<reference evidence="1" key="2">
    <citation type="journal article" date="2022" name="New Phytol.">
        <title>Evolutionary transition to the ectomycorrhizal habit in the genomes of a hyperdiverse lineage of mushroom-forming fungi.</title>
        <authorList>
            <person name="Looney B."/>
            <person name="Miyauchi S."/>
            <person name="Morin E."/>
            <person name="Drula E."/>
            <person name="Courty P.E."/>
            <person name="Kohler A."/>
            <person name="Kuo A."/>
            <person name="LaButti K."/>
            <person name="Pangilinan J."/>
            <person name="Lipzen A."/>
            <person name="Riley R."/>
            <person name="Andreopoulos W."/>
            <person name="He G."/>
            <person name="Johnson J."/>
            <person name="Nolan M."/>
            <person name="Tritt A."/>
            <person name="Barry K.W."/>
            <person name="Grigoriev I.V."/>
            <person name="Nagy L.G."/>
            <person name="Hibbett D."/>
            <person name="Henrissat B."/>
            <person name="Matheny P.B."/>
            <person name="Labbe J."/>
            <person name="Martin F.M."/>
        </authorList>
    </citation>
    <scope>NUCLEOTIDE SEQUENCE</scope>
    <source>
        <strain evidence="1">HHB10654</strain>
    </source>
</reference>
<proteinExistence type="predicted"/>